<proteinExistence type="predicted"/>
<dbReference type="Proteomes" id="UP001153636">
    <property type="component" value="Chromosome 1"/>
</dbReference>
<evidence type="ECO:0000313" key="1">
    <source>
        <dbReference type="EMBL" id="CAH1098823.1"/>
    </source>
</evidence>
<dbReference type="EMBL" id="OV651813">
    <property type="protein sequence ID" value="CAH1098823.1"/>
    <property type="molecule type" value="Genomic_DNA"/>
</dbReference>
<accession>A0A9P0G3R3</accession>
<protein>
    <submittedName>
        <fullName evidence="1">Uncharacterized protein</fullName>
    </submittedName>
</protein>
<sequence length="163" mass="18783">MDKFMQRKELEQSVQHVSNINLSRKPETDIKIDHELPSTSYDSINTDMQCIQNYVKLTTLAKVCDRYGLSDRAAAAVATAVLHDLGIVFNANAKNVIDRSKLRRAREQPRKSFTQNSSETFKAIYFDGRKDKTFVIENIEGKYHRKTILEEHISLVQGRALYF</sequence>
<keyword evidence="2" id="KW-1185">Reference proteome</keyword>
<name>A0A9P0G3R3_9CUCU</name>
<evidence type="ECO:0000313" key="2">
    <source>
        <dbReference type="Proteomes" id="UP001153636"/>
    </source>
</evidence>
<reference evidence="1" key="1">
    <citation type="submission" date="2022-01" db="EMBL/GenBank/DDBJ databases">
        <authorList>
            <person name="King R."/>
        </authorList>
    </citation>
    <scope>NUCLEOTIDE SEQUENCE</scope>
</reference>
<dbReference type="OrthoDB" id="6617942at2759"/>
<gene>
    <name evidence="1" type="ORF">PSYICH_LOCUS937</name>
</gene>
<dbReference type="AlphaFoldDB" id="A0A9P0G3R3"/>
<organism evidence="1 2">
    <name type="scientific">Psylliodes chrysocephalus</name>
    <dbReference type="NCBI Taxonomy" id="3402493"/>
    <lineage>
        <taxon>Eukaryota</taxon>
        <taxon>Metazoa</taxon>
        <taxon>Ecdysozoa</taxon>
        <taxon>Arthropoda</taxon>
        <taxon>Hexapoda</taxon>
        <taxon>Insecta</taxon>
        <taxon>Pterygota</taxon>
        <taxon>Neoptera</taxon>
        <taxon>Endopterygota</taxon>
        <taxon>Coleoptera</taxon>
        <taxon>Polyphaga</taxon>
        <taxon>Cucujiformia</taxon>
        <taxon>Chrysomeloidea</taxon>
        <taxon>Chrysomelidae</taxon>
        <taxon>Galerucinae</taxon>
        <taxon>Alticini</taxon>
        <taxon>Psylliodes</taxon>
    </lineage>
</organism>